<protein>
    <submittedName>
        <fullName evidence="1">Uncharacterized protein</fullName>
    </submittedName>
</protein>
<organism evidence="1 2">
    <name type="scientific">Sarcoptes scabiei</name>
    <name type="common">Itch mite</name>
    <name type="synonym">Acarus scabiei</name>
    <dbReference type="NCBI Taxonomy" id="52283"/>
    <lineage>
        <taxon>Eukaryota</taxon>
        <taxon>Metazoa</taxon>
        <taxon>Ecdysozoa</taxon>
        <taxon>Arthropoda</taxon>
        <taxon>Chelicerata</taxon>
        <taxon>Arachnida</taxon>
        <taxon>Acari</taxon>
        <taxon>Acariformes</taxon>
        <taxon>Sarcoptiformes</taxon>
        <taxon>Astigmata</taxon>
        <taxon>Psoroptidia</taxon>
        <taxon>Sarcoptoidea</taxon>
        <taxon>Sarcoptidae</taxon>
        <taxon>Sarcoptinae</taxon>
        <taxon>Sarcoptes</taxon>
    </lineage>
</organism>
<sequence length="66" mass="7873">MRTELSKKVVEEKILDIGVYYLGICLKFLSQQQPVIYSRCYIRMDMLIMRVDGLESHMNDLDRMNE</sequence>
<evidence type="ECO:0000313" key="1">
    <source>
        <dbReference type="EMBL" id="KPM09610.1"/>
    </source>
</evidence>
<dbReference type="VEuPathDB" id="VectorBase:SSCA008022"/>
<evidence type="ECO:0000313" key="2">
    <source>
        <dbReference type="Proteomes" id="UP000616769"/>
    </source>
</evidence>
<proteinExistence type="predicted"/>
<dbReference type="EMBL" id="JXLN01013798">
    <property type="protein sequence ID" value="KPM09610.1"/>
    <property type="molecule type" value="Genomic_DNA"/>
</dbReference>
<comment type="caution">
    <text evidence="1">The sequence shown here is derived from an EMBL/GenBank/DDBJ whole genome shotgun (WGS) entry which is preliminary data.</text>
</comment>
<accession>A0A132AGN8</accession>
<reference evidence="1 2" key="1">
    <citation type="journal article" date="2015" name="Parasit. Vectors">
        <title>Draft genome of the scabies mite.</title>
        <authorList>
            <person name="Rider S.D.Jr."/>
            <person name="Morgan M.S."/>
            <person name="Arlian L.G."/>
        </authorList>
    </citation>
    <scope>NUCLEOTIDE SEQUENCE [LARGE SCALE GENOMIC DNA]</scope>
    <source>
        <strain evidence="1">Arlian Lab</strain>
    </source>
</reference>
<dbReference type="AlphaFoldDB" id="A0A132AGN8"/>
<dbReference type="Proteomes" id="UP000616769">
    <property type="component" value="Unassembled WGS sequence"/>
</dbReference>
<gene>
    <name evidence="1" type="ORF">QR98_0081490</name>
</gene>
<name>A0A132AGN8_SARSC</name>